<sequence>MKLAATILLCVCHVQIASTQQCRQITVCDDEDTGGGRRRGEKGAIGAPGKSGAPGSKGSKGNKGDVGPRGIQGDSCALGSFETAIWEKLAELEKGQLPSSCLASSAYGRQLLRTGKEAFCDGGWTVFQRRFDGSVDFERNWDEYVAGFGNLDGEFWLGLDEIHNLTNGRGCRLRIDIWDFENDHAFAEYSSFSIEDESDKYRLHIGGYSGNAGNSMAYENHNNNNMRFTTKDSDNDIWSSNCATDNNGPNGGWWWRECGYSRLNSVWGSDGQTAGNIAWYHWKSNWNAVKATNMKFRCN</sequence>
<dbReference type="InterPro" id="IPR050373">
    <property type="entry name" value="Fibrinogen_C-term_domain"/>
</dbReference>
<dbReference type="Gene3D" id="3.90.215.10">
    <property type="entry name" value="Gamma Fibrinogen, chain A, domain 1"/>
    <property type="match status" value="1"/>
</dbReference>
<name>A0ABP0GT47_CLALP</name>
<feature type="chain" id="PRO_5045351661" description="Fibrinogen C-terminal domain-containing protein" evidence="2">
    <location>
        <begin position="20"/>
        <end position="299"/>
    </location>
</feature>
<evidence type="ECO:0000256" key="1">
    <source>
        <dbReference type="SAM" id="MobiDB-lite"/>
    </source>
</evidence>
<keyword evidence="2" id="KW-0732">Signal</keyword>
<dbReference type="PROSITE" id="PS51406">
    <property type="entry name" value="FIBRINOGEN_C_2"/>
    <property type="match status" value="1"/>
</dbReference>
<proteinExistence type="predicted"/>
<dbReference type="SUPFAM" id="SSF56496">
    <property type="entry name" value="Fibrinogen C-terminal domain-like"/>
    <property type="match status" value="1"/>
</dbReference>
<keyword evidence="5" id="KW-1185">Reference proteome</keyword>
<dbReference type="InterPro" id="IPR036056">
    <property type="entry name" value="Fibrinogen-like_C"/>
</dbReference>
<comment type="caution">
    <text evidence="4">The sequence shown here is derived from an EMBL/GenBank/DDBJ whole genome shotgun (WGS) entry which is preliminary data.</text>
</comment>
<dbReference type="CDD" id="cd00087">
    <property type="entry name" value="FReD"/>
    <property type="match status" value="1"/>
</dbReference>
<dbReference type="Proteomes" id="UP001642483">
    <property type="component" value="Unassembled WGS sequence"/>
</dbReference>
<evidence type="ECO:0000256" key="2">
    <source>
        <dbReference type="SAM" id="SignalP"/>
    </source>
</evidence>
<dbReference type="EMBL" id="CAWYQH010000141">
    <property type="protein sequence ID" value="CAK8694832.1"/>
    <property type="molecule type" value="Genomic_DNA"/>
</dbReference>
<protein>
    <recommendedName>
        <fullName evidence="3">Fibrinogen C-terminal domain-containing protein</fullName>
    </recommendedName>
</protein>
<evidence type="ECO:0000313" key="4">
    <source>
        <dbReference type="EMBL" id="CAK8694832.1"/>
    </source>
</evidence>
<organism evidence="4 5">
    <name type="scientific">Clavelina lepadiformis</name>
    <name type="common">Light-bulb sea squirt</name>
    <name type="synonym">Ascidia lepadiformis</name>
    <dbReference type="NCBI Taxonomy" id="159417"/>
    <lineage>
        <taxon>Eukaryota</taxon>
        <taxon>Metazoa</taxon>
        <taxon>Chordata</taxon>
        <taxon>Tunicata</taxon>
        <taxon>Ascidiacea</taxon>
        <taxon>Aplousobranchia</taxon>
        <taxon>Clavelinidae</taxon>
        <taxon>Clavelina</taxon>
    </lineage>
</organism>
<reference evidence="4 5" key="1">
    <citation type="submission" date="2024-02" db="EMBL/GenBank/DDBJ databases">
        <authorList>
            <person name="Daric V."/>
            <person name="Darras S."/>
        </authorList>
    </citation>
    <scope>NUCLEOTIDE SEQUENCE [LARGE SCALE GENOMIC DNA]</scope>
</reference>
<accession>A0ABP0GT47</accession>
<dbReference type="PANTHER" id="PTHR19143">
    <property type="entry name" value="FIBRINOGEN/TENASCIN/ANGIOPOEITIN"/>
    <property type="match status" value="1"/>
</dbReference>
<gene>
    <name evidence="4" type="ORF">CVLEPA_LOCUS28160</name>
</gene>
<evidence type="ECO:0000259" key="3">
    <source>
        <dbReference type="PROSITE" id="PS51406"/>
    </source>
</evidence>
<evidence type="ECO:0000313" key="5">
    <source>
        <dbReference type="Proteomes" id="UP001642483"/>
    </source>
</evidence>
<feature type="domain" description="Fibrinogen C-terminal" evidence="3">
    <location>
        <begin position="92"/>
        <end position="299"/>
    </location>
</feature>
<feature type="signal peptide" evidence="2">
    <location>
        <begin position="1"/>
        <end position="19"/>
    </location>
</feature>
<feature type="compositionally biased region" description="Low complexity" evidence="1">
    <location>
        <begin position="44"/>
        <end position="59"/>
    </location>
</feature>
<feature type="region of interest" description="Disordered" evidence="1">
    <location>
        <begin position="33"/>
        <end position="71"/>
    </location>
</feature>
<dbReference type="InterPro" id="IPR014716">
    <property type="entry name" value="Fibrinogen_a/b/g_C_1"/>
</dbReference>
<dbReference type="InterPro" id="IPR002181">
    <property type="entry name" value="Fibrinogen_a/b/g_C_dom"/>
</dbReference>
<dbReference type="SMART" id="SM00186">
    <property type="entry name" value="FBG"/>
    <property type="match status" value="1"/>
</dbReference>
<dbReference type="Pfam" id="PF00147">
    <property type="entry name" value="Fibrinogen_C"/>
    <property type="match status" value="1"/>
</dbReference>